<evidence type="ECO:0000313" key="2">
    <source>
        <dbReference type="Proteomes" id="UP000436047"/>
    </source>
</evidence>
<keyword evidence="2" id="KW-1185">Reference proteome</keyword>
<evidence type="ECO:0000313" key="1">
    <source>
        <dbReference type="EMBL" id="MSS87938.1"/>
    </source>
</evidence>
<protein>
    <submittedName>
        <fullName evidence="1">Uncharacterized protein</fullName>
    </submittedName>
</protein>
<gene>
    <name evidence="1" type="ORF">FYJ45_06280</name>
</gene>
<organism evidence="1 2">
    <name type="scientific">Eisenbergiella porci</name>
    <dbReference type="NCBI Taxonomy" id="2652274"/>
    <lineage>
        <taxon>Bacteria</taxon>
        <taxon>Bacillati</taxon>
        <taxon>Bacillota</taxon>
        <taxon>Clostridia</taxon>
        <taxon>Lachnospirales</taxon>
        <taxon>Lachnospiraceae</taxon>
        <taxon>Eisenbergiella</taxon>
    </lineage>
</organism>
<dbReference type="Proteomes" id="UP000436047">
    <property type="component" value="Unassembled WGS sequence"/>
</dbReference>
<reference evidence="1 2" key="1">
    <citation type="submission" date="2019-08" db="EMBL/GenBank/DDBJ databases">
        <title>In-depth cultivation of the pig gut microbiome towards novel bacterial diversity and tailored functional studies.</title>
        <authorList>
            <person name="Wylensek D."/>
            <person name="Hitch T.C.A."/>
            <person name="Clavel T."/>
        </authorList>
    </citation>
    <scope>NUCLEOTIDE SEQUENCE [LARGE SCALE GENOMIC DNA]</scope>
    <source>
        <strain evidence="1 2">WCA-389-WT-23B</strain>
    </source>
</reference>
<dbReference type="EMBL" id="VUMI01000007">
    <property type="protein sequence ID" value="MSS87938.1"/>
    <property type="molecule type" value="Genomic_DNA"/>
</dbReference>
<proteinExistence type="predicted"/>
<name>A0A6N7WEM6_9FIRM</name>
<dbReference type="AlphaFoldDB" id="A0A6N7WEM6"/>
<sequence length="104" mass="12200">MLELVFDDGTYRTCIHAYLDGELRPVYSKGAIPIYTWTVSTAFADAEELVVETKFLQTCFWTKLIFSETKDGKYKVQVYKERLHEDNPYIYLEAELVKTEKWTG</sequence>
<comment type="caution">
    <text evidence="1">The sequence shown here is derived from an EMBL/GenBank/DDBJ whole genome shotgun (WGS) entry which is preliminary data.</text>
</comment>
<accession>A0A6N7WEM6</accession>